<organism evidence="1 2">
    <name type="scientific">Eisenbergiella tayi</name>
    <dbReference type="NCBI Taxonomy" id="1432052"/>
    <lineage>
        <taxon>Bacteria</taxon>
        <taxon>Bacillati</taxon>
        <taxon>Bacillota</taxon>
        <taxon>Clostridia</taxon>
        <taxon>Lachnospirales</taxon>
        <taxon>Lachnospiraceae</taxon>
        <taxon>Eisenbergiella</taxon>
    </lineage>
</organism>
<evidence type="ECO:0000313" key="2">
    <source>
        <dbReference type="Proteomes" id="UP000094271"/>
    </source>
</evidence>
<dbReference type="AlphaFoldDB" id="A0A1E3UE04"/>
<dbReference type="EMBL" id="MEHA01000021">
    <property type="protein sequence ID" value="ODR46972.1"/>
    <property type="molecule type" value="Genomic_DNA"/>
</dbReference>
<accession>A0A1E3UE04</accession>
<sequence>MEFIFYDEPNTVTDLPCSYTAKEYLMSDGIGNRFCTFVIKAEREQIIEVMRYVISYAAA</sequence>
<proteinExistence type="predicted"/>
<dbReference type="Proteomes" id="UP000094271">
    <property type="component" value="Unassembled WGS sequence"/>
</dbReference>
<gene>
    <name evidence="1" type="ORF">BEI59_23400</name>
</gene>
<evidence type="ECO:0000313" key="1">
    <source>
        <dbReference type="EMBL" id="ODR46972.1"/>
    </source>
</evidence>
<protein>
    <submittedName>
        <fullName evidence="1">Uncharacterized protein</fullName>
    </submittedName>
</protein>
<reference evidence="1 2" key="1">
    <citation type="submission" date="2016-08" db="EMBL/GenBank/DDBJ databases">
        <authorList>
            <person name="Seilhamer J.J."/>
        </authorList>
    </citation>
    <scope>NUCLEOTIDE SEQUENCE [LARGE SCALE GENOMIC DNA]</scope>
    <source>
        <strain evidence="1 2">NML150140-1</strain>
    </source>
</reference>
<comment type="caution">
    <text evidence="1">The sequence shown here is derived from an EMBL/GenBank/DDBJ whole genome shotgun (WGS) entry which is preliminary data.</text>
</comment>
<name>A0A1E3UE04_9FIRM</name>